<proteinExistence type="predicted"/>
<gene>
    <name evidence="1" type="ORF">EGM181_16845</name>
</gene>
<evidence type="ECO:0000313" key="2">
    <source>
        <dbReference type="Proteomes" id="UP000516696"/>
    </source>
</evidence>
<reference evidence="1 2" key="1">
    <citation type="submission" date="2020-03" db="EMBL/GenBank/DDBJ databases">
        <title>Characterization of ganglioside-mimicking enterococci.</title>
        <authorList>
            <person name="Patry R.T."/>
            <person name="Nothaft H."/>
            <person name="Bridger R."/>
            <person name="Shajahan A."/>
            <person name="Huynh S."/>
            <person name="Sanchez S."/>
            <person name="Azadi P."/>
            <person name="Cooper K."/>
            <person name="Miller W.G."/>
            <person name="Parker C.T."/>
            <person name="Wells L."/>
            <person name="Szymanski C.M."/>
        </authorList>
    </citation>
    <scope>NUCLEOTIDE SEQUENCE [LARGE SCALE GENOMIC DNA]</scope>
    <source>
        <strain evidence="1 2">EGM181</strain>
    </source>
</reference>
<name>A0AAE7T0P3_ENTGA</name>
<sequence length="186" mass="22165">METDIPKAHDLKRQLQKKDIFKGFKHSLILFDSLLLIDEGAYEACILHMEKHEKFFRSSLDNLFIYYHNHLHCYYLLGKNKDAKSVIKKIAAFKEIKSNQYSPLFSWEEINGIAYFLDGRNKKSIQSFNEVPINQLNARKKTYLNFMFAESYRQLRDFSKVGEYMSEMRKYSNTLSISRREKSETF</sequence>
<protein>
    <submittedName>
        <fullName evidence="1">Uncharacterized protein</fullName>
    </submittedName>
</protein>
<evidence type="ECO:0000313" key="1">
    <source>
        <dbReference type="EMBL" id="QOG28817.1"/>
    </source>
</evidence>
<dbReference type="Proteomes" id="UP000516696">
    <property type="component" value="Chromosome"/>
</dbReference>
<accession>A0AAE7T0P3</accession>
<organism evidence="1 2">
    <name type="scientific">Enterococcus gallinarum</name>
    <dbReference type="NCBI Taxonomy" id="1353"/>
    <lineage>
        <taxon>Bacteria</taxon>
        <taxon>Bacillati</taxon>
        <taxon>Bacillota</taxon>
        <taxon>Bacilli</taxon>
        <taxon>Lactobacillales</taxon>
        <taxon>Enterococcaceae</taxon>
        <taxon>Enterococcus</taxon>
    </lineage>
</organism>
<dbReference type="AlphaFoldDB" id="A0AAE7T0P3"/>
<dbReference type="RefSeq" id="WP_123836250.1">
    <property type="nucleotide sequence ID" value="NZ_CP050485.1"/>
</dbReference>
<dbReference type="EMBL" id="CP050485">
    <property type="protein sequence ID" value="QOG28817.1"/>
    <property type="molecule type" value="Genomic_DNA"/>
</dbReference>